<evidence type="ECO:0000313" key="3">
    <source>
        <dbReference type="Proteomes" id="UP000837857"/>
    </source>
</evidence>
<feature type="compositionally biased region" description="Pro residues" evidence="1">
    <location>
        <begin position="54"/>
        <end position="73"/>
    </location>
</feature>
<evidence type="ECO:0000256" key="1">
    <source>
        <dbReference type="SAM" id="MobiDB-lite"/>
    </source>
</evidence>
<protein>
    <submittedName>
        <fullName evidence="2">Uncharacterized protein</fullName>
    </submittedName>
</protein>
<name>A0ABN8HQE5_9NEOP</name>
<reference evidence="2" key="1">
    <citation type="submission" date="2022-03" db="EMBL/GenBank/DDBJ databases">
        <authorList>
            <person name="Martin H S."/>
        </authorList>
    </citation>
    <scope>NUCLEOTIDE SEQUENCE</scope>
</reference>
<organism evidence="2 3">
    <name type="scientific">Iphiclides podalirius</name>
    <name type="common">scarce swallowtail</name>
    <dbReference type="NCBI Taxonomy" id="110791"/>
    <lineage>
        <taxon>Eukaryota</taxon>
        <taxon>Metazoa</taxon>
        <taxon>Ecdysozoa</taxon>
        <taxon>Arthropoda</taxon>
        <taxon>Hexapoda</taxon>
        <taxon>Insecta</taxon>
        <taxon>Pterygota</taxon>
        <taxon>Neoptera</taxon>
        <taxon>Endopterygota</taxon>
        <taxon>Lepidoptera</taxon>
        <taxon>Glossata</taxon>
        <taxon>Ditrysia</taxon>
        <taxon>Papilionoidea</taxon>
        <taxon>Papilionidae</taxon>
        <taxon>Papilioninae</taxon>
        <taxon>Iphiclides</taxon>
    </lineage>
</organism>
<gene>
    <name evidence="2" type="ORF">IPOD504_LOCUS1948</name>
</gene>
<dbReference type="Proteomes" id="UP000837857">
    <property type="component" value="Chromosome 11"/>
</dbReference>
<sequence length="207" mass="22029">MPTPLQAGGPASGPPPERKRRRKRDDPQSSAALEPDDDGDMSPEEEPRNAPAAPAAPAPAPSSAPAPTSPPAAPDAVDLTSRRDSPPLSSDVERFDGKIVYNPDGSAYIIEDPEMSEGETSLSDLPKIEPGCIVDSRDSNIVEKQLDFPQIASAFYVSRNSSAVRRAVRQTGGGTSAGQARRAGYAQLSRVQFSWRQRHSQATLAAR</sequence>
<feature type="non-terminal residue" evidence="2">
    <location>
        <position position="207"/>
    </location>
</feature>
<proteinExistence type="predicted"/>
<feature type="region of interest" description="Disordered" evidence="1">
    <location>
        <begin position="1"/>
        <end position="97"/>
    </location>
</feature>
<evidence type="ECO:0000313" key="2">
    <source>
        <dbReference type="EMBL" id="CAH2039750.1"/>
    </source>
</evidence>
<dbReference type="EMBL" id="OW152823">
    <property type="protein sequence ID" value="CAH2039750.1"/>
    <property type="molecule type" value="Genomic_DNA"/>
</dbReference>
<keyword evidence="3" id="KW-1185">Reference proteome</keyword>
<feature type="compositionally biased region" description="Basic and acidic residues" evidence="1">
    <location>
        <begin position="80"/>
        <end position="97"/>
    </location>
</feature>
<accession>A0ABN8HQE5</accession>
<feature type="compositionally biased region" description="Acidic residues" evidence="1">
    <location>
        <begin position="34"/>
        <end position="44"/>
    </location>
</feature>